<keyword evidence="3" id="KW-1185">Reference proteome</keyword>
<dbReference type="AlphaFoldDB" id="A0A8H6WFM2"/>
<protein>
    <submittedName>
        <fullName evidence="2">Uncharacterized protein</fullName>
    </submittedName>
</protein>
<evidence type="ECO:0000256" key="1">
    <source>
        <dbReference type="SAM" id="MobiDB-lite"/>
    </source>
</evidence>
<gene>
    <name evidence="2" type="ORF">MIND_00003400</name>
</gene>
<name>A0A8H6WFM2_9AGAR</name>
<organism evidence="2 3">
    <name type="scientific">Mycena indigotica</name>
    <dbReference type="NCBI Taxonomy" id="2126181"/>
    <lineage>
        <taxon>Eukaryota</taxon>
        <taxon>Fungi</taxon>
        <taxon>Dikarya</taxon>
        <taxon>Basidiomycota</taxon>
        <taxon>Agaricomycotina</taxon>
        <taxon>Agaricomycetes</taxon>
        <taxon>Agaricomycetidae</taxon>
        <taxon>Agaricales</taxon>
        <taxon>Marasmiineae</taxon>
        <taxon>Mycenaceae</taxon>
        <taxon>Mycena</taxon>
    </lineage>
</organism>
<evidence type="ECO:0000313" key="3">
    <source>
        <dbReference type="Proteomes" id="UP000636479"/>
    </source>
</evidence>
<dbReference type="GeneID" id="59339525"/>
<feature type="compositionally biased region" description="Acidic residues" evidence="1">
    <location>
        <begin position="179"/>
        <end position="194"/>
    </location>
</feature>
<feature type="region of interest" description="Disordered" evidence="1">
    <location>
        <begin position="154"/>
        <end position="212"/>
    </location>
</feature>
<dbReference type="EMBL" id="JACAZF010000001">
    <property type="protein sequence ID" value="KAF7314896.1"/>
    <property type="molecule type" value="Genomic_DNA"/>
</dbReference>
<comment type="caution">
    <text evidence="2">The sequence shown here is derived from an EMBL/GenBank/DDBJ whole genome shotgun (WGS) entry which is preliminary data.</text>
</comment>
<reference evidence="2" key="1">
    <citation type="submission" date="2020-05" db="EMBL/GenBank/DDBJ databases">
        <title>Mycena genomes resolve the evolution of fungal bioluminescence.</title>
        <authorList>
            <person name="Tsai I.J."/>
        </authorList>
    </citation>
    <scope>NUCLEOTIDE SEQUENCE</scope>
    <source>
        <strain evidence="2">171206Taipei</strain>
    </source>
</reference>
<evidence type="ECO:0000313" key="2">
    <source>
        <dbReference type="EMBL" id="KAF7314896.1"/>
    </source>
</evidence>
<sequence length="212" mass="23723">MDGIVKLFNFIRQGGSVDIELQLGDEVDRTDDTVKLFEFLRQGGTVDIQLQLQGCHNDAVDRVAVNGATVDRAAVDRKAVKKKMKKIVRRFYARVPRTDERRKELKRQGLLNVNKVIDAAIMHCHKEACPVTLQNIILSFSKRVADVERPIHTTASTETLDGPADDDYKYQFESSTPEEQSDDEGSDNESEDTETLAPMTRAKASVGEKGRA</sequence>
<proteinExistence type="predicted"/>
<accession>A0A8H6WFM2</accession>
<dbReference type="Proteomes" id="UP000636479">
    <property type="component" value="Unassembled WGS sequence"/>
</dbReference>
<dbReference type="RefSeq" id="XP_037224919.1">
    <property type="nucleotide sequence ID" value="XM_037357009.1"/>
</dbReference>